<evidence type="ECO:0008006" key="4">
    <source>
        <dbReference type="Google" id="ProtNLM"/>
    </source>
</evidence>
<organism evidence="2 3">
    <name type="scientific">Sediminibacillus albus</name>
    <dbReference type="NCBI Taxonomy" id="407036"/>
    <lineage>
        <taxon>Bacteria</taxon>
        <taxon>Bacillati</taxon>
        <taxon>Bacillota</taxon>
        <taxon>Bacilli</taxon>
        <taxon>Bacillales</taxon>
        <taxon>Bacillaceae</taxon>
        <taxon>Sediminibacillus</taxon>
    </lineage>
</organism>
<protein>
    <recommendedName>
        <fullName evidence="4">Phage transcriptional activator, RinA family</fullName>
    </recommendedName>
</protein>
<reference evidence="2 3" key="1">
    <citation type="submission" date="2016-10" db="EMBL/GenBank/DDBJ databases">
        <authorList>
            <person name="de Groot N.N."/>
        </authorList>
    </citation>
    <scope>NUCLEOTIDE SEQUENCE [LARGE SCALE GENOMIC DNA]</scope>
    <source>
        <strain evidence="2 3">CGMCC 1.6502</strain>
    </source>
</reference>
<sequence length="148" mass="17359">MFFIDLDKQERKKMIKIIEKHLKNYNNYKVAAINIKKQIERLLPPQKMPEGTRRVTAVGNHEILENELTELEILMASIERAIAELSSIEKEFIQYRYFNSWSIEKSAMEIGYNDKALFTIRNQAMDKLIISLGGLVFTEFSKETEKIN</sequence>
<keyword evidence="3" id="KW-1185">Reference proteome</keyword>
<dbReference type="RefSeq" id="WP_093216436.1">
    <property type="nucleotide sequence ID" value="NZ_FNFL01000007.1"/>
</dbReference>
<dbReference type="Proteomes" id="UP000198694">
    <property type="component" value="Unassembled WGS sequence"/>
</dbReference>
<dbReference type="SUPFAM" id="SSF88659">
    <property type="entry name" value="Sigma3 and sigma4 domains of RNA polymerase sigma factors"/>
    <property type="match status" value="1"/>
</dbReference>
<dbReference type="InterPro" id="IPR013324">
    <property type="entry name" value="RNA_pol_sigma_r3/r4-like"/>
</dbReference>
<feature type="coiled-coil region" evidence="1">
    <location>
        <begin position="61"/>
        <end position="91"/>
    </location>
</feature>
<dbReference type="AlphaFoldDB" id="A0A1G9C652"/>
<accession>A0A1G9C652</accession>
<gene>
    <name evidence="2" type="ORF">SAMN05216243_3268</name>
</gene>
<dbReference type="STRING" id="407036.SAMN05216243_3268"/>
<evidence type="ECO:0000256" key="1">
    <source>
        <dbReference type="SAM" id="Coils"/>
    </source>
</evidence>
<keyword evidence="1" id="KW-0175">Coiled coil</keyword>
<name>A0A1G9C652_9BACI</name>
<dbReference type="OrthoDB" id="2381655at2"/>
<dbReference type="EMBL" id="FNFL01000007">
    <property type="protein sequence ID" value="SDK47121.1"/>
    <property type="molecule type" value="Genomic_DNA"/>
</dbReference>
<evidence type="ECO:0000313" key="2">
    <source>
        <dbReference type="EMBL" id="SDK47121.1"/>
    </source>
</evidence>
<proteinExistence type="predicted"/>
<evidence type="ECO:0000313" key="3">
    <source>
        <dbReference type="Proteomes" id="UP000198694"/>
    </source>
</evidence>